<feature type="region of interest" description="Disordered" evidence="1">
    <location>
        <begin position="103"/>
        <end position="126"/>
    </location>
</feature>
<evidence type="ECO:0000313" key="3">
    <source>
        <dbReference type="Proteomes" id="UP000179807"/>
    </source>
</evidence>
<dbReference type="OrthoDB" id="360521at2759"/>
<reference evidence="2" key="1">
    <citation type="submission" date="2016-10" db="EMBL/GenBank/DDBJ databases">
        <authorList>
            <person name="Benchimol M."/>
            <person name="Almeida L.G."/>
            <person name="Vasconcelos A.T."/>
            <person name="Perreira-Neves A."/>
            <person name="Rosa I.A."/>
            <person name="Tasca T."/>
            <person name="Bogo M.R."/>
            <person name="de Souza W."/>
        </authorList>
    </citation>
    <scope>NUCLEOTIDE SEQUENCE [LARGE SCALE GENOMIC DNA]</scope>
    <source>
        <strain evidence="2">K</strain>
    </source>
</reference>
<dbReference type="GO" id="GO:0006289">
    <property type="term" value="P:nucleotide-excision repair"/>
    <property type="evidence" value="ECO:0007669"/>
    <property type="project" value="InterPro"/>
</dbReference>
<gene>
    <name evidence="2" type="ORF">TRFO_38785</name>
</gene>
<evidence type="ECO:0008006" key="4">
    <source>
        <dbReference type="Google" id="ProtNLM"/>
    </source>
</evidence>
<dbReference type="VEuPathDB" id="TrichDB:TRFO_38785"/>
<dbReference type="GO" id="GO:0000439">
    <property type="term" value="C:transcription factor TFIIH core complex"/>
    <property type="evidence" value="ECO:0007669"/>
    <property type="project" value="InterPro"/>
</dbReference>
<proteinExistence type="predicted"/>
<dbReference type="GeneID" id="94846961"/>
<dbReference type="PANTHER" id="PTHR12856">
    <property type="entry name" value="TRANSCRIPTION INITIATION FACTOR IIH-RELATED"/>
    <property type="match status" value="1"/>
</dbReference>
<dbReference type="InterPro" id="IPR027079">
    <property type="entry name" value="Tfb1/GTF2H1"/>
</dbReference>
<keyword evidence="3" id="KW-1185">Reference proteome</keyword>
<dbReference type="GO" id="GO:0006351">
    <property type="term" value="P:DNA-templated transcription"/>
    <property type="evidence" value="ECO:0007669"/>
    <property type="project" value="InterPro"/>
</dbReference>
<name>A0A1J4J9Z9_9EUKA</name>
<comment type="caution">
    <text evidence="2">The sequence shown here is derived from an EMBL/GenBank/DDBJ whole genome shotgun (WGS) entry which is preliminary data.</text>
</comment>
<dbReference type="EMBL" id="MLAK01001270">
    <property type="protein sequence ID" value="OHS95047.1"/>
    <property type="molecule type" value="Genomic_DNA"/>
</dbReference>
<evidence type="ECO:0000313" key="2">
    <source>
        <dbReference type="EMBL" id="OHS95047.1"/>
    </source>
</evidence>
<organism evidence="2 3">
    <name type="scientific">Tritrichomonas foetus</name>
    <dbReference type="NCBI Taxonomy" id="1144522"/>
    <lineage>
        <taxon>Eukaryota</taxon>
        <taxon>Metamonada</taxon>
        <taxon>Parabasalia</taxon>
        <taxon>Tritrichomonadida</taxon>
        <taxon>Tritrichomonadidae</taxon>
        <taxon>Tritrichomonas</taxon>
    </lineage>
</organism>
<protein>
    <recommendedName>
        <fullName evidence="4">BSD domain-containing protein</fullName>
    </recommendedName>
</protein>
<evidence type="ECO:0000256" key="1">
    <source>
        <dbReference type="SAM" id="MobiDB-lite"/>
    </source>
</evidence>
<dbReference type="AlphaFoldDB" id="A0A1J4J9Z9"/>
<dbReference type="RefSeq" id="XP_068348184.1">
    <property type="nucleotide sequence ID" value="XM_068512257.1"/>
</dbReference>
<sequence>MTLDPGEEEILSKKAIFEKEKVQMILTTVRLLIAKGKKNHKFIYYNQIEKIRYTKKDVPNPDEKTSVRFQVKDAHENKMDIAFKGVDSITNLNETIKILKQKKEEAHQNTTEEKHETKPSKSQSKRTEFDVDVTTIYQATKQTDTDIKAQILLNKDFSIAKDLFDRLVQEKVISSDYFWSNYRSELANQASIEDHQQNGYSGRFLSEVTADSKSRGNQFSFTINSSIKRQILRKKPQIFNKYLTFLKERYDDQFKGLNPEDESFFWQQYFSAQLFDLSAKSQRKKKKENMFSDIPLQDSITFNEKARNRRMLLLEPSVRPESLYEMLPGGGQCQKELLPHTFQSTVDAYNIHSELSLIDNGIIPDTTRDIPDLVMKEEPLKQHQQLDDLIPQKVITYKPLNIVQTVAKPIPEKIEPNVFRVNASQFAANLSDFANSFTRIPQPSEPDMRNSECILRDLTGDINIYVNYHNMNSQNRASLSEIRNFKAESQILLFQFWTAYLDPKRKDDAIKLKDKIAEFRTKIESYKTSIPKADSARAITPLIDEIEESVDAVLRLYDTQGKAKSMDDLMSTDLDKFFFG</sequence>
<dbReference type="Proteomes" id="UP000179807">
    <property type="component" value="Unassembled WGS sequence"/>
</dbReference>
<accession>A0A1J4J9Z9</accession>